<dbReference type="Gene3D" id="1.10.10.10">
    <property type="entry name" value="Winged helix-like DNA-binding domain superfamily/Winged helix DNA-binding domain"/>
    <property type="match status" value="1"/>
</dbReference>
<dbReference type="RefSeq" id="WP_086036729.1">
    <property type="nucleotide sequence ID" value="NZ_CP046051.1"/>
</dbReference>
<feature type="domain" description="RNA polymerase sigma factor 70 region 4 type 2" evidence="1">
    <location>
        <begin position="41"/>
        <end position="85"/>
    </location>
</feature>
<reference evidence="3" key="2">
    <citation type="journal article" date="2021" name="Appl. Environ. Microbiol.">
        <title>Adaptability of a Caproate-Producing Bacterium Contributes to Its Dominance in an Anaerobic Fermentation System.</title>
        <authorList>
            <person name="Wang H."/>
            <person name="Gu Y."/>
            <person name="Zhou W."/>
            <person name="Zhao D."/>
            <person name="Qiao Z."/>
            <person name="Zheng J."/>
            <person name="Gao J."/>
            <person name="Chen X."/>
            <person name="Ren C."/>
            <person name="Xu Y."/>
        </authorList>
    </citation>
    <scope>NUCLEOTIDE SEQUENCE</scope>
    <source>
        <strain evidence="3">JNU-WLY1368</strain>
    </source>
</reference>
<reference evidence="4 5" key="1">
    <citation type="submission" date="2019-11" db="EMBL/GenBank/DDBJ databases">
        <authorList>
            <person name="Ren C."/>
            <person name="Wang H."/>
            <person name="Xu Y."/>
        </authorList>
    </citation>
    <scope>NUCLEOTIDE SEQUENCE [LARGE SCALE GENOMIC DNA]</scope>
    <source>
        <strain evidence="5">JNU-WLY1368</strain>
        <strain evidence="2 4">LBM 19010</strain>
    </source>
</reference>
<reference evidence="3" key="3">
    <citation type="journal article" date="2022" name="Int. J. Syst. Evol. Microbiol.">
        <title>Caproicibacterium lactatifermentans sp. nov., isolated from pit clay used for the production of Chinese strong aroma-type liquor.</title>
        <authorList>
            <person name="Wang H."/>
            <person name="Gu Y."/>
            <person name="Zhao D."/>
            <person name="Qiao Z."/>
            <person name="Zheng J."/>
            <person name="Gao J."/>
            <person name="Ren C."/>
            <person name="Xu Y."/>
        </authorList>
    </citation>
    <scope>NUCLEOTIDE SEQUENCE</scope>
    <source>
        <strain evidence="3">JNU-WLY1368</strain>
    </source>
</reference>
<dbReference type="GO" id="GO:0006352">
    <property type="term" value="P:DNA-templated transcription initiation"/>
    <property type="evidence" value="ECO:0007669"/>
    <property type="project" value="InterPro"/>
</dbReference>
<evidence type="ECO:0000259" key="1">
    <source>
        <dbReference type="Pfam" id="PF08281"/>
    </source>
</evidence>
<dbReference type="EMBL" id="CP046161">
    <property type="protein sequence ID" value="QKO30166.1"/>
    <property type="molecule type" value="Genomic_DNA"/>
</dbReference>
<name>A0A859DRA7_9FIRM</name>
<sequence length="99" mass="11536">MRHRILSYDLLPQELGTPQNREEPDTRRIAMRRALRLAIRQELTPRQRACTERRLAGLKIQEIAADMGLAPSTVCGHLKRASRRLQRSLQYSCQFLQKP</sequence>
<dbReference type="Pfam" id="PF08281">
    <property type="entry name" value="Sigma70_r4_2"/>
    <property type="match status" value="1"/>
</dbReference>
<evidence type="ECO:0000313" key="3">
    <source>
        <dbReference type="EMBL" id="QKO30166.1"/>
    </source>
</evidence>
<gene>
    <name evidence="2" type="ORF">GJQ69_09385</name>
    <name evidence="3" type="ORF">GKP14_03540</name>
</gene>
<dbReference type="Proteomes" id="UP000501316">
    <property type="component" value="Chromosome"/>
</dbReference>
<dbReference type="InterPro" id="IPR036388">
    <property type="entry name" value="WH-like_DNA-bd_sf"/>
</dbReference>
<dbReference type="SUPFAM" id="SSF46894">
    <property type="entry name" value="C-terminal effector domain of the bipartite response regulators"/>
    <property type="match status" value="1"/>
</dbReference>
<keyword evidence="5" id="KW-1185">Reference proteome</keyword>
<dbReference type="InterPro" id="IPR013249">
    <property type="entry name" value="RNA_pol_sigma70_r4_t2"/>
</dbReference>
<dbReference type="AlphaFoldDB" id="A0A859DRA7"/>
<organism evidence="2 4">
    <name type="scientific">Caproicibacterium lactatifermentans</name>
    <dbReference type="NCBI Taxonomy" id="2666138"/>
    <lineage>
        <taxon>Bacteria</taxon>
        <taxon>Bacillati</taxon>
        <taxon>Bacillota</taxon>
        <taxon>Clostridia</taxon>
        <taxon>Eubacteriales</taxon>
        <taxon>Oscillospiraceae</taxon>
        <taxon>Caproicibacterium</taxon>
    </lineage>
</organism>
<dbReference type="EMBL" id="CP046051">
    <property type="protein sequence ID" value="QKN24667.1"/>
    <property type="molecule type" value="Genomic_DNA"/>
</dbReference>
<evidence type="ECO:0000313" key="2">
    <source>
        <dbReference type="EMBL" id="QKN24667.1"/>
    </source>
</evidence>
<dbReference type="GO" id="GO:0016987">
    <property type="term" value="F:sigma factor activity"/>
    <property type="evidence" value="ECO:0007669"/>
    <property type="project" value="InterPro"/>
</dbReference>
<proteinExistence type="predicted"/>
<protein>
    <recommendedName>
        <fullName evidence="1">RNA polymerase sigma factor 70 region 4 type 2 domain-containing protein</fullName>
    </recommendedName>
</protein>
<dbReference type="InterPro" id="IPR016032">
    <property type="entry name" value="Sig_transdc_resp-reg_C-effctor"/>
</dbReference>
<evidence type="ECO:0000313" key="4">
    <source>
        <dbReference type="Proteomes" id="UP000501316"/>
    </source>
</evidence>
<dbReference type="GO" id="GO:0003677">
    <property type="term" value="F:DNA binding"/>
    <property type="evidence" value="ECO:0007669"/>
    <property type="project" value="InterPro"/>
</dbReference>
<dbReference type="Proteomes" id="UP000509623">
    <property type="component" value="Chromosome"/>
</dbReference>
<dbReference type="KEGG" id="clf:GJQ69_09385"/>
<evidence type="ECO:0000313" key="5">
    <source>
        <dbReference type="Proteomes" id="UP000509623"/>
    </source>
</evidence>
<accession>A0A859DRA7</accession>